<dbReference type="AlphaFoldDB" id="A0A8B9U2L5"/>
<name>A0A8B9U2L5_9AVES</name>
<reference evidence="1" key="2">
    <citation type="submission" date="2025-09" db="UniProtKB">
        <authorList>
            <consortium name="Ensembl"/>
        </authorList>
    </citation>
    <scope>IDENTIFICATION</scope>
</reference>
<keyword evidence="2" id="KW-1185">Reference proteome</keyword>
<organism evidence="1 2">
    <name type="scientific">Anas zonorhyncha</name>
    <name type="common">Eastern spot-billed duck</name>
    <dbReference type="NCBI Taxonomy" id="75864"/>
    <lineage>
        <taxon>Eukaryota</taxon>
        <taxon>Metazoa</taxon>
        <taxon>Chordata</taxon>
        <taxon>Craniata</taxon>
        <taxon>Vertebrata</taxon>
        <taxon>Euteleostomi</taxon>
        <taxon>Archelosauria</taxon>
        <taxon>Archosauria</taxon>
        <taxon>Dinosauria</taxon>
        <taxon>Saurischia</taxon>
        <taxon>Theropoda</taxon>
        <taxon>Coelurosauria</taxon>
        <taxon>Aves</taxon>
        <taxon>Neognathae</taxon>
        <taxon>Galloanserae</taxon>
        <taxon>Anseriformes</taxon>
        <taxon>Anatidae</taxon>
        <taxon>Anatinae</taxon>
        <taxon>Anas</taxon>
    </lineage>
</organism>
<evidence type="ECO:0000313" key="1">
    <source>
        <dbReference type="Ensembl" id="ENSAZOP00000002861.1"/>
    </source>
</evidence>
<protein>
    <submittedName>
        <fullName evidence="1">Uncharacterized protein</fullName>
    </submittedName>
</protein>
<evidence type="ECO:0000313" key="2">
    <source>
        <dbReference type="Proteomes" id="UP000694549"/>
    </source>
</evidence>
<dbReference type="Proteomes" id="UP000694549">
    <property type="component" value="Unplaced"/>
</dbReference>
<reference evidence="1" key="1">
    <citation type="submission" date="2025-08" db="UniProtKB">
        <authorList>
            <consortium name="Ensembl"/>
        </authorList>
    </citation>
    <scope>IDENTIFICATION</scope>
</reference>
<accession>A0A8B9U2L5</accession>
<proteinExistence type="predicted"/>
<sequence length="96" mass="10497">AGRPRRQTHSDKFIKVHKRANKEKLGLNKDVQTQQQHQAIFQKDSVLCGGLILGGHLFFKKLPKLNAADQILRGCKSCVVISSSSSSPSAAATKRS</sequence>
<dbReference type="Ensembl" id="ENSAZOT00000003050.1">
    <property type="protein sequence ID" value="ENSAZOP00000002861.1"/>
    <property type="gene ID" value="ENSAZOG00000001900.1"/>
</dbReference>